<sequence>MCESHGITPKTTATYCPRSNGAAERFVDILKRDFSSFSCNYPELDVVNTGRSPRGVRQGVFGSSPAAHDTSRSDGFGRVKRGNQKMECRSELNEHQSPNSRTFLERKEEVSSPCKQQLELEVQQDVSRVQPAPYLSQSLRRSQHNRRAPFRYDPCSELQSHSEDRAPKRGSAPYSDRAAARSRGRHIGLWDVSKQDVSKLGRFKTGTLQNWDDSKPATSKLGRFKTLSAIVRHGVRTSDTRTHAH</sequence>
<keyword evidence="3" id="KW-1185">Reference proteome</keyword>
<dbReference type="Proteomes" id="UP000005237">
    <property type="component" value="Unassembled WGS sequence"/>
</dbReference>
<accession>A0A8R1I6M9</accession>
<dbReference type="GO" id="GO:0003676">
    <property type="term" value="F:nucleic acid binding"/>
    <property type="evidence" value="ECO:0007669"/>
    <property type="project" value="InterPro"/>
</dbReference>
<feature type="region of interest" description="Disordered" evidence="1">
    <location>
        <begin position="133"/>
        <end position="183"/>
    </location>
</feature>
<evidence type="ECO:0000256" key="1">
    <source>
        <dbReference type="SAM" id="MobiDB-lite"/>
    </source>
</evidence>
<evidence type="ECO:0008006" key="4">
    <source>
        <dbReference type="Google" id="ProtNLM"/>
    </source>
</evidence>
<reference evidence="3" key="1">
    <citation type="submission" date="2010-08" db="EMBL/GenBank/DDBJ databases">
        <authorList>
            <consortium name="Caenorhabditis japonica Sequencing Consortium"/>
            <person name="Wilson R.K."/>
        </authorList>
    </citation>
    <scope>NUCLEOTIDE SEQUENCE [LARGE SCALE GENOMIC DNA]</scope>
    <source>
        <strain evidence="3">DF5081</strain>
    </source>
</reference>
<reference evidence="2" key="2">
    <citation type="submission" date="2022-06" db="UniProtKB">
        <authorList>
            <consortium name="EnsemblMetazoa"/>
        </authorList>
    </citation>
    <scope>IDENTIFICATION</scope>
    <source>
        <strain evidence="2">DF5081</strain>
    </source>
</reference>
<dbReference type="SUPFAM" id="SSF53098">
    <property type="entry name" value="Ribonuclease H-like"/>
    <property type="match status" value="1"/>
</dbReference>
<organism evidence="2 3">
    <name type="scientific">Caenorhabditis japonica</name>
    <dbReference type="NCBI Taxonomy" id="281687"/>
    <lineage>
        <taxon>Eukaryota</taxon>
        <taxon>Metazoa</taxon>
        <taxon>Ecdysozoa</taxon>
        <taxon>Nematoda</taxon>
        <taxon>Chromadorea</taxon>
        <taxon>Rhabditida</taxon>
        <taxon>Rhabditina</taxon>
        <taxon>Rhabditomorpha</taxon>
        <taxon>Rhabditoidea</taxon>
        <taxon>Rhabditidae</taxon>
        <taxon>Peloderinae</taxon>
        <taxon>Caenorhabditis</taxon>
    </lineage>
</organism>
<dbReference type="EnsemblMetazoa" id="CJA25968b.1">
    <property type="protein sequence ID" value="CJA25968b.1"/>
    <property type="gene ID" value="WBGene00181540"/>
</dbReference>
<dbReference type="Gene3D" id="3.30.420.10">
    <property type="entry name" value="Ribonuclease H-like superfamily/Ribonuclease H"/>
    <property type="match status" value="1"/>
</dbReference>
<protein>
    <recommendedName>
        <fullName evidence="4">Integrase catalytic domain-containing protein</fullName>
    </recommendedName>
</protein>
<dbReference type="AlphaFoldDB" id="A0A8R1I6M9"/>
<dbReference type="InterPro" id="IPR012337">
    <property type="entry name" value="RNaseH-like_sf"/>
</dbReference>
<feature type="region of interest" description="Disordered" evidence="1">
    <location>
        <begin position="50"/>
        <end position="108"/>
    </location>
</feature>
<dbReference type="InterPro" id="IPR036397">
    <property type="entry name" value="RNaseH_sf"/>
</dbReference>
<evidence type="ECO:0000313" key="2">
    <source>
        <dbReference type="EnsemblMetazoa" id="CJA25968b.1"/>
    </source>
</evidence>
<evidence type="ECO:0000313" key="3">
    <source>
        <dbReference type="Proteomes" id="UP000005237"/>
    </source>
</evidence>
<feature type="compositionally biased region" description="Basic and acidic residues" evidence="1">
    <location>
        <begin position="84"/>
        <end position="94"/>
    </location>
</feature>
<name>A0A8R1I6M9_CAEJA</name>
<proteinExistence type="predicted"/>